<dbReference type="RefSeq" id="WP_345704650.1">
    <property type="nucleotide sequence ID" value="NZ_BAABKV010000001.1"/>
</dbReference>
<keyword evidence="2 7" id="KW-0813">Transport</keyword>
<feature type="transmembrane region" description="Helical" evidence="7">
    <location>
        <begin position="12"/>
        <end position="34"/>
    </location>
</feature>
<keyword evidence="11" id="KW-1185">Reference proteome</keyword>
<feature type="compositionally biased region" description="Low complexity" evidence="8">
    <location>
        <begin position="272"/>
        <end position="291"/>
    </location>
</feature>
<feature type="transmembrane region" description="Helical" evidence="7">
    <location>
        <begin position="109"/>
        <end position="129"/>
    </location>
</feature>
<comment type="caution">
    <text evidence="10">The sequence shown here is derived from an EMBL/GenBank/DDBJ whole genome shotgun (WGS) entry which is preliminary data.</text>
</comment>
<evidence type="ECO:0000256" key="3">
    <source>
        <dbReference type="ARBA" id="ARBA00022475"/>
    </source>
</evidence>
<feature type="transmembrane region" description="Helical" evidence="7">
    <location>
        <begin position="77"/>
        <end position="97"/>
    </location>
</feature>
<proteinExistence type="inferred from homology"/>
<keyword evidence="3" id="KW-1003">Cell membrane</keyword>
<evidence type="ECO:0000256" key="4">
    <source>
        <dbReference type="ARBA" id="ARBA00022692"/>
    </source>
</evidence>
<feature type="domain" description="ABC transmembrane type-1" evidence="9">
    <location>
        <begin position="73"/>
        <end position="262"/>
    </location>
</feature>
<evidence type="ECO:0000256" key="2">
    <source>
        <dbReference type="ARBA" id="ARBA00022448"/>
    </source>
</evidence>
<evidence type="ECO:0000256" key="6">
    <source>
        <dbReference type="ARBA" id="ARBA00023136"/>
    </source>
</evidence>
<dbReference type="PANTHER" id="PTHR43386">
    <property type="entry name" value="OLIGOPEPTIDE TRANSPORT SYSTEM PERMEASE PROTEIN APPC"/>
    <property type="match status" value="1"/>
</dbReference>
<feature type="transmembrane region" description="Helical" evidence="7">
    <location>
        <begin position="190"/>
        <end position="217"/>
    </location>
</feature>
<keyword evidence="6 7" id="KW-0472">Membrane</keyword>
<evidence type="ECO:0000256" key="1">
    <source>
        <dbReference type="ARBA" id="ARBA00004651"/>
    </source>
</evidence>
<dbReference type="PANTHER" id="PTHR43386:SF25">
    <property type="entry name" value="PEPTIDE ABC TRANSPORTER PERMEASE PROTEIN"/>
    <property type="match status" value="1"/>
</dbReference>
<keyword evidence="5 7" id="KW-1133">Transmembrane helix</keyword>
<feature type="transmembrane region" description="Helical" evidence="7">
    <location>
        <begin position="242"/>
        <end position="262"/>
    </location>
</feature>
<dbReference type="EMBL" id="JBHTAJ010000126">
    <property type="protein sequence ID" value="MFC7184888.1"/>
    <property type="molecule type" value="Genomic_DNA"/>
</dbReference>
<evidence type="ECO:0000256" key="5">
    <source>
        <dbReference type="ARBA" id="ARBA00022989"/>
    </source>
</evidence>
<protein>
    <submittedName>
        <fullName evidence="10">ABC transporter permease</fullName>
    </submittedName>
</protein>
<dbReference type="InterPro" id="IPR000515">
    <property type="entry name" value="MetI-like"/>
</dbReference>
<evidence type="ECO:0000259" key="9">
    <source>
        <dbReference type="PROSITE" id="PS50928"/>
    </source>
</evidence>
<dbReference type="CDD" id="cd06261">
    <property type="entry name" value="TM_PBP2"/>
    <property type="match status" value="1"/>
</dbReference>
<keyword evidence="4 7" id="KW-0812">Transmembrane</keyword>
<dbReference type="PROSITE" id="PS50928">
    <property type="entry name" value="ABC_TM1"/>
    <property type="match status" value="1"/>
</dbReference>
<feature type="region of interest" description="Disordered" evidence="8">
    <location>
        <begin position="269"/>
        <end position="319"/>
    </location>
</feature>
<reference evidence="11" key="1">
    <citation type="journal article" date="2019" name="Int. J. Syst. Evol. Microbiol.">
        <title>The Global Catalogue of Microorganisms (GCM) 10K type strain sequencing project: providing services to taxonomists for standard genome sequencing and annotation.</title>
        <authorList>
            <consortium name="The Broad Institute Genomics Platform"/>
            <consortium name="The Broad Institute Genome Sequencing Center for Infectious Disease"/>
            <person name="Wu L."/>
            <person name="Ma J."/>
        </authorList>
    </citation>
    <scope>NUCLEOTIDE SEQUENCE [LARGE SCALE GENOMIC DNA]</scope>
    <source>
        <strain evidence="11">CGMCC 1.12859</strain>
    </source>
</reference>
<feature type="transmembrane region" description="Helical" evidence="7">
    <location>
        <begin position="135"/>
        <end position="154"/>
    </location>
</feature>
<comment type="subcellular location">
    <subcellularLocation>
        <location evidence="1 7">Cell membrane</location>
        <topology evidence="1 7">Multi-pass membrane protein</topology>
    </subcellularLocation>
</comment>
<sequence>MSAVRGAVRLPVARAALAVLAVVTLLAVLGGALAPLDPLAQDAAHILQGPSGAHLLGTDYLGRDVLSRLLAGTGPSVVAAVEAVGAAMVLGVLPGILSVRLAPVPTWVSLRAVDALMTLPFTLFAIAAVGVLGNGLHQAMLALGVLLAPLFFRVTRAAALGLDRAQYVEAAELMGAGRGWILRVHVWRKVLPTVAVTTAHALATSLLTVASLTFLGIGVQPPAPTWGGMLASDLGFLAQQPWAPALPAVLIMLTVGALNLLADALRDTDPNDTGTGPAAADADGPAATGRPAADRPDADGPAAAHRLADAPKEKADAHV</sequence>
<organism evidence="10 11">
    <name type="scientific">Kitasatospora paranensis</name>
    <dbReference type="NCBI Taxonomy" id="258053"/>
    <lineage>
        <taxon>Bacteria</taxon>
        <taxon>Bacillati</taxon>
        <taxon>Actinomycetota</taxon>
        <taxon>Actinomycetes</taxon>
        <taxon>Kitasatosporales</taxon>
        <taxon>Streptomycetaceae</taxon>
        <taxon>Kitasatospora</taxon>
    </lineage>
</organism>
<dbReference type="Proteomes" id="UP001596435">
    <property type="component" value="Unassembled WGS sequence"/>
</dbReference>
<evidence type="ECO:0000313" key="11">
    <source>
        <dbReference type="Proteomes" id="UP001596435"/>
    </source>
</evidence>
<feature type="compositionally biased region" description="Basic and acidic residues" evidence="8">
    <location>
        <begin position="306"/>
        <end position="319"/>
    </location>
</feature>
<comment type="similarity">
    <text evidence="7">Belongs to the binding-protein-dependent transport system permease family.</text>
</comment>
<evidence type="ECO:0000256" key="7">
    <source>
        <dbReference type="RuleBase" id="RU363032"/>
    </source>
</evidence>
<dbReference type="Gene3D" id="1.10.3720.10">
    <property type="entry name" value="MetI-like"/>
    <property type="match status" value="1"/>
</dbReference>
<evidence type="ECO:0000256" key="8">
    <source>
        <dbReference type="SAM" id="MobiDB-lite"/>
    </source>
</evidence>
<dbReference type="SUPFAM" id="SSF161098">
    <property type="entry name" value="MetI-like"/>
    <property type="match status" value="1"/>
</dbReference>
<name>A0ABW2G8S0_9ACTN</name>
<dbReference type="InterPro" id="IPR050366">
    <property type="entry name" value="BP-dependent_transpt_permease"/>
</dbReference>
<dbReference type="InterPro" id="IPR035906">
    <property type="entry name" value="MetI-like_sf"/>
</dbReference>
<dbReference type="Pfam" id="PF00528">
    <property type="entry name" value="BPD_transp_1"/>
    <property type="match status" value="1"/>
</dbReference>
<evidence type="ECO:0000313" key="10">
    <source>
        <dbReference type="EMBL" id="MFC7184888.1"/>
    </source>
</evidence>
<accession>A0ABW2G8S0</accession>
<gene>
    <name evidence="10" type="ORF">ACFQMG_35620</name>
</gene>